<organism evidence="1 2">
    <name type="scientific">Sphenostylis stenocarpa</name>
    <dbReference type="NCBI Taxonomy" id="92480"/>
    <lineage>
        <taxon>Eukaryota</taxon>
        <taxon>Viridiplantae</taxon>
        <taxon>Streptophyta</taxon>
        <taxon>Embryophyta</taxon>
        <taxon>Tracheophyta</taxon>
        <taxon>Spermatophyta</taxon>
        <taxon>Magnoliopsida</taxon>
        <taxon>eudicotyledons</taxon>
        <taxon>Gunneridae</taxon>
        <taxon>Pentapetalae</taxon>
        <taxon>rosids</taxon>
        <taxon>fabids</taxon>
        <taxon>Fabales</taxon>
        <taxon>Fabaceae</taxon>
        <taxon>Papilionoideae</taxon>
        <taxon>50 kb inversion clade</taxon>
        <taxon>NPAAA clade</taxon>
        <taxon>indigoferoid/millettioid clade</taxon>
        <taxon>Phaseoleae</taxon>
        <taxon>Sphenostylis</taxon>
    </lineage>
</organism>
<dbReference type="EMBL" id="OY731398">
    <property type="protein sequence ID" value="CAJ1832798.1"/>
    <property type="molecule type" value="Genomic_DNA"/>
</dbReference>
<keyword evidence="2" id="KW-1185">Reference proteome</keyword>
<evidence type="ECO:0000313" key="1">
    <source>
        <dbReference type="EMBL" id="CAJ1832798.1"/>
    </source>
</evidence>
<name>A0AA86V9F6_9FABA</name>
<accession>A0AA86V9F6</accession>
<dbReference type="AlphaFoldDB" id="A0AA86V9F6"/>
<evidence type="ECO:0000313" key="2">
    <source>
        <dbReference type="Proteomes" id="UP001189624"/>
    </source>
</evidence>
<gene>
    <name evidence="1" type="ORF">AYBTSS11_LOCUS1448</name>
</gene>
<dbReference type="Gramene" id="rna-AYBTSS11_LOCUS1448">
    <property type="protein sequence ID" value="CAJ1832798.1"/>
    <property type="gene ID" value="gene-AYBTSS11_LOCUS1448"/>
</dbReference>
<dbReference type="Proteomes" id="UP001189624">
    <property type="component" value="Chromosome 1"/>
</dbReference>
<reference evidence="1" key="1">
    <citation type="submission" date="2023-10" db="EMBL/GenBank/DDBJ databases">
        <authorList>
            <person name="Domelevo Entfellner J.-B."/>
        </authorList>
    </citation>
    <scope>NUCLEOTIDE SEQUENCE</scope>
</reference>
<protein>
    <submittedName>
        <fullName evidence="1">Uncharacterized protein</fullName>
    </submittedName>
</protein>
<sequence length="95" mass="11092">MKERFNGWSPITRKSFYIHAVPENLHQYQWLNRKLKERDFKKSSDDSNYKQNSESKPLIGRPTIISTILLAEWLMEIPCKNSTACSAQRVPPLLA</sequence>
<proteinExistence type="predicted"/>